<keyword evidence="3" id="KW-1185">Reference proteome</keyword>
<comment type="caution">
    <text evidence="2">The sequence shown here is derived from an EMBL/GenBank/DDBJ whole genome shotgun (WGS) entry which is preliminary data.</text>
</comment>
<dbReference type="GeneID" id="92381305"/>
<proteinExistence type="predicted"/>
<evidence type="ECO:0000256" key="1">
    <source>
        <dbReference type="SAM" id="Coils"/>
    </source>
</evidence>
<name>A0A1G4I6C7_TRYEQ</name>
<organism evidence="2 3">
    <name type="scientific">Trypanosoma equiperdum</name>
    <dbReference type="NCBI Taxonomy" id="5694"/>
    <lineage>
        <taxon>Eukaryota</taxon>
        <taxon>Discoba</taxon>
        <taxon>Euglenozoa</taxon>
        <taxon>Kinetoplastea</taxon>
        <taxon>Metakinetoplastina</taxon>
        <taxon>Trypanosomatida</taxon>
        <taxon>Trypanosomatidae</taxon>
        <taxon>Trypanosoma</taxon>
    </lineage>
</organism>
<dbReference type="VEuPathDB" id="TriTrypDB:TEOVI_000737100"/>
<sequence length="390" mass="45512">MAVRALRPIATRNAFHDEELARMNHVHDLRLEPLGSQVPCTSKNQPVSTLPRVRRHCMAFHSRINALGQRERDRVLGPTDWKRTLRRSSGECFYGFNSRKKAVRRRLKTATEVEIGDHFTAGRLSVLDVINAQHRGCGALYNNAVTTSTLPPLNEGESGHHSRCALKTLRNLLLPICRLWLRKRGKKKVTLAPSESREKLPSPRTREKVIAVGVVLSYLRRRCPLSSHSFRQLREAAVILQRAYKRHKTYVDAHVELNYRKIRASVEEMYLKDVEDENRRAEEEYNGLDINGSDEMSLEFPRCGERLPEIFIRYELRSLYYCWMWLCVEAGSNRRLPTFLSQQKLYSVLDNVCYITSEMRDDRLVRAHLERRPKMVVSYYGRYDPSNEWE</sequence>
<dbReference type="EMBL" id="CZPT02000739">
    <property type="protein sequence ID" value="SCU67385.1"/>
    <property type="molecule type" value="Genomic_DNA"/>
</dbReference>
<protein>
    <submittedName>
        <fullName evidence="2">Uncharacterized protein</fullName>
    </submittedName>
</protein>
<evidence type="ECO:0000313" key="3">
    <source>
        <dbReference type="Proteomes" id="UP000195570"/>
    </source>
</evidence>
<reference evidence="2" key="1">
    <citation type="submission" date="2016-09" db="EMBL/GenBank/DDBJ databases">
        <authorList>
            <person name="Hebert L."/>
            <person name="Moumen B."/>
        </authorList>
    </citation>
    <scope>NUCLEOTIDE SEQUENCE [LARGE SCALE GENOMIC DNA]</scope>
    <source>
        <strain evidence="2">OVI</strain>
    </source>
</reference>
<dbReference type="RefSeq" id="XP_067078708.1">
    <property type="nucleotide sequence ID" value="XM_067222607.1"/>
</dbReference>
<gene>
    <name evidence="2" type="ORF">TEOVI_000737100</name>
</gene>
<dbReference type="Proteomes" id="UP000195570">
    <property type="component" value="Unassembled WGS sequence"/>
</dbReference>
<dbReference type="AlphaFoldDB" id="A0A1G4I6C7"/>
<accession>A0A1G4I6C7</accession>
<evidence type="ECO:0000313" key="2">
    <source>
        <dbReference type="EMBL" id="SCU67385.1"/>
    </source>
</evidence>
<keyword evidence="1" id="KW-0175">Coiled coil</keyword>
<feature type="coiled-coil region" evidence="1">
    <location>
        <begin position="264"/>
        <end position="291"/>
    </location>
</feature>